<dbReference type="FunCoup" id="A0A6L2Q3X8">
    <property type="interactions" value="2002"/>
</dbReference>
<reference evidence="10" key="1">
    <citation type="submission" date="2020-01" db="EMBL/GenBank/DDBJ databases">
        <title>Draft genome sequence of the Termite Coptotermes fromosanus.</title>
        <authorList>
            <person name="Itakura S."/>
            <person name="Yosikawa Y."/>
            <person name="Umezawa K."/>
        </authorList>
    </citation>
    <scope>NUCLEOTIDE SEQUENCE [LARGE SCALE GENOMIC DNA]</scope>
</reference>
<evidence type="ECO:0000313" key="9">
    <source>
        <dbReference type="EMBL" id="GFG39074.1"/>
    </source>
</evidence>
<evidence type="ECO:0000256" key="2">
    <source>
        <dbReference type="ARBA" id="ARBA00007878"/>
    </source>
</evidence>
<evidence type="ECO:0000256" key="1">
    <source>
        <dbReference type="ARBA" id="ARBA00004514"/>
    </source>
</evidence>
<dbReference type="CDD" id="cd04197">
    <property type="entry name" value="eIF-2B_epsilon_N"/>
    <property type="match status" value="1"/>
</dbReference>
<dbReference type="PANTHER" id="PTHR45887:SF1">
    <property type="entry name" value="TRANSLATION INITIATION FACTOR EIF-2B SUBUNIT EPSILON"/>
    <property type="match status" value="1"/>
</dbReference>
<comment type="subunit">
    <text evidence="6">Component of the translation initiation factor 2B (eIF2B) complex which is a heterodecamer of two sets of five different subunits: alpha, beta, gamma, delta and epsilon. Subunits alpha, beta and delta comprise a regulatory subcomplex and subunits epsilon and gamma comprise a catalytic subcomplex. Within the complex, the hexameric regulatory complex resides at the center, with the two heterodimeric catalytic subcomplexes bound on opposite sides.</text>
</comment>
<comment type="subcellular location">
    <subcellularLocation>
        <location evidence="1">Cytoplasm</location>
        <location evidence="1">Cytosol</location>
    </subcellularLocation>
</comment>
<dbReference type="GO" id="GO:0005829">
    <property type="term" value="C:cytosol"/>
    <property type="evidence" value="ECO:0007669"/>
    <property type="project" value="UniProtKB-SubCell"/>
</dbReference>
<dbReference type="PANTHER" id="PTHR45887">
    <property type="entry name" value="TRANSLATION INITIATION FACTOR EIF-2B SUBUNIT EPSILON"/>
    <property type="match status" value="1"/>
</dbReference>
<evidence type="ECO:0000256" key="5">
    <source>
        <dbReference type="ARBA" id="ARBA00044345"/>
    </source>
</evidence>
<accession>A0A6L2Q3X8</accession>
<keyword evidence="10" id="KW-1185">Reference proteome</keyword>
<proteinExistence type="inferred from homology"/>
<organism evidence="9 10">
    <name type="scientific">Coptotermes formosanus</name>
    <name type="common">Formosan subterranean termite</name>
    <dbReference type="NCBI Taxonomy" id="36987"/>
    <lineage>
        <taxon>Eukaryota</taxon>
        <taxon>Metazoa</taxon>
        <taxon>Ecdysozoa</taxon>
        <taxon>Arthropoda</taxon>
        <taxon>Hexapoda</taxon>
        <taxon>Insecta</taxon>
        <taxon>Pterygota</taxon>
        <taxon>Neoptera</taxon>
        <taxon>Polyneoptera</taxon>
        <taxon>Dictyoptera</taxon>
        <taxon>Blattodea</taxon>
        <taxon>Blattoidea</taxon>
        <taxon>Termitoidae</taxon>
        <taxon>Rhinotermitidae</taxon>
        <taxon>Coptotermes</taxon>
    </lineage>
</organism>
<dbReference type="CDD" id="cd11558">
    <property type="entry name" value="W2_eIF2B_epsilon"/>
    <property type="match status" value="1"/>
</dbReference>
<comment type="similarity">
    <text evidence="2">Belongs to the eIF-2B gamma/epsilon subunits family.</text>
</comment>
<dbReference type="GO" id="GO:0031369">
    <property type="term" value="F:translation initiation factor binding"/>
    <property type="evidence" value="ECO:0007669"/>
    <property type="project" value="InterPro"/>
</dbReference>
<dbReference type="GO" id="GO:0005851">
    <property type="term" value="C:eukaryotic translation initiation factor 2B complex"/>
    <property type="evidence" value="ECO:0007669"/>
    <property type="project" value="TreeGrafter"/>
</dbReference>
<gene>
    <name evidence="9" type="ORF">Cfor_11997</name>
</gene>
<dbReference type="InterPro" id="IPR003307">
    <property type="entry name" value="W2_domain"/>
</dbReference>
<dbReference type="InterPro" id="IPR051956">
    <property type="entry name" value="eIF2B_epsilon"/>
</dbReference>
<dbReference type="Pfam" id="PF00483">
    <property type="entry name" value="NTP_transferase"/>
    <property type="match status" value="1"/>
</dbReference>
<dbReference type="InterPro" id="IPR005835">
    <property type="entry name" value="NTP_transferase_dom"/>
</dbReference>
<feature type="region of interest" description="Disordered" evidence="7">
    <location>
        <begin position="483"/>
        <end position="507"/>
    </location>
</feature>
<dbReference type="SUPFAM" id="SSF53448">
    <property type="entry name" value="Nucleotide-diphospho-sugar transferases"/>
    <property type="match status" value="1"/>
</dbReference>
<dbReference type="Pfam" id="PF02020">
    <property type="entry name" value="W2"/>
    <property type="match status" value="1"/>
</dbReference>
<comment type="caution">
    <text evidence="9">The sequence shown here is derived from an EMBL/GenBank/DDBJ whole genome shotgun (WGS) entry which is preliminary data.</text>
</comment>
<dbReference type="FunFam" id="3.90.550.10:FF:000066">
    <property type="entry name" value="Translation initiation factor eIF-2B subunit epsilon"/>
    <property type="match status" value="1"/>
</dbReference>
<dbReference type="GO" id="GO:0003743">
    <property type="term" value="F:translation initiation factor activity"/>
    <property type="evidence" value="ECO:0007669"/>
    <property type="project" value="TreeGrafter"/>
</dbReference>
<evidence type="ECO:0000313" key="10">
    <source>
        <dbReference type="Proteomes" id="UP000502823"/>
    </source>
</evidence>
<dbReference type="InterPro" id="IPR056764">
    <property type="entry name" value="LbH_EIF2B3/5"/>
</dbReference>
<protein>
    <recommendedName>
        <fullName evidence="4">Translation initiation factor eIF2B subunit epsilon</fullName>
    </recommendedName>
    <alternativeName>
        <fullName evidence="5">eIF2B GDP-GTP exchange factor subunit epsilon</fullName>
    </alternativeName>
</protein>
<dbReference type="Gene3D" id="3.90.550.10">
    <property type="entry name" value="Spore Coat Polysaccharide Biosynthesis Protein SpsA, Chain A"/>
    <property type="match status" value="1"/>
</dbReference>
<dbReference type="InterPro" id="IPR035543">
    <property type="entry name" value="eIF-2B_epsilon_N"/>
</dbReference>
<dbReference type="OrthoDB" id="424572at2759"/>
<sequence length="682" mass="76437">MSRKGPKGTAGSAEALKKGDIVQAIVIVDCFQGEFRPITCDIPPALIPVVNTPLLDYTLECLALSSVQEVILFCSSHADLIKEHIKKSKWNELASAMTITVMVSETCRSLGDAMRDLDAKAVIRSDFILVSGEMVANLNFLPILEHHRFEIITYDKGAVMTMVYKEAGPGHFSRFVEDEAVLVLDASTGRVLVHQKMKTGTKKINIPLETYVDRPCVELRYDLQDTYVAICSPSVPPLFSDNFDFQTRDDFVRGLLMNEEILASTIYWYKLDEAQYAACVSNWQMYQSVSHDIMYRWVYPFVPDSPFSWDIEPYMFLRHNVYKQKSVKLGKGCMLKEDIVIGENTDVGENTDISHSVIGKNCHIGKNVTIYESYIWDNVAIGDNCHINCAVVGHHSKLGTGVTLSKGCILGLGVVLPHNSNLEASILIASPMQSKDSLDQDEVYKAEKVGEQAYRLLVDQTEFDSEDEGRAHCLHGLWLDRSGGDSESESEEEFSAGSGVSDHASPVPDDTHLFFSEVLDSLTRGYDDKLPPDNLILEINSSRYAYNVSIREVSYFVMKALLSLPIQARSVDSTPKYLTEFNKVLQDFLPILQNYVRNSDAEHDCLQALEDMAASTDMLRDGLMKLLHLLYEKDILEEDVIMKWYNSGDGESSTATALRKQVAPFIQWLEYADEESDESGSD</sequence>
<dbReference type="Proteomes" id="UP000502823">
    <property type="component" value="Unassembled WGS sequence"/>
</dbReference>
<dbReference type="GO" id="GO:0005085">
    <property type="term" value="F:guanyl-nucleotide exchange factor activity"/>
    <property type="evidence" value="ECO:0007669"/>
    <property type="project" value="InterPro"/>
</dbReference>
<dbReference type="SUPFAM" id="SSF48371">
    <property type="entry name" value="ARM repeat"/>
    <property type="match status" value="1"/>
</dbReference>
<dbReference type="EMBL" id="BLKM01000860">
    <property type="protein sequence ID" value="GFG39074.1"/>
    <property type="molecule type" value="Genomic_DNA"/>
</dbReference>
<evidence type="ECO:0000256" key="4">
    <source>
        <dbReference type="ARBA" id="ARBA00044144"/>
    </source>
</evidence>
<dbReference type="InterPro" id="IPR044123">
    <property type="entry name" value="W2_eIF2B_epsilon"/>
</dbReference>
<dbReference type="Pfam" id="PF25084">
    <property type="entry name" value="LbH_EIF2B"/>
    <property type="match status" value="1"/>
</dbReference>
<evidence type="ECO:0000256" key="7">
    <source>
        <dbReference type="SAM" id="MobiDB-lite"/>
    </source>
</evidence>
<dbReference type="Gene3D" id="1.25.40.180">
    <property type="match status" value="1"/>
</dbReference>
<dbReference type="InterPro" id="IPR029044">
    <property type="entry name" value="Nucleotide-diphossugar_trans"/>
</dbReference>
<evidence type="ECO:0000256" key="3">
    <source>
        <dbReference type="ARBA" id="ARBA00022490"/>
    </source>
</evidence>
<dbReference type="FunFam" id="1.25.40.180:FF:000022">
    <property type="entry name" value="Translation initiation factor eIF-2B epsilon subunit"/>
    <property type="match status" value="1"/>
</dbReference>
<dbReference type="InterPro" id="IPR016024">
    <property type="entry name" value="ARM-type_fold"/>
</dbReference>
<dbReference type="Gene3D" id="2.160.10.10">
    <property type="entry name" value="Hexapeptide repeat proteins"/>
    <property type="match status" value="1"/>
</dbReference>
<dbReference type="PROSITE" id="PS51363">
    <property type="entry name" value="W2"/>
    <property type="match status" value="1"/>
</dbReference>
<keyword evidence="3" id="KW-0963">Cytoplasm</keyword>
<dbReference type="InParanoid" id="A0A6L2Q3X8"/>
<name>A0A6L2Q3X8_COPFO</name>
<dbReference type="SMART" id="SM00515">
    <property type="entry name" value="eIF5C"/>
    <property type="match status" value="1"/>
</dbReference>
<feature type="domain" description="W2" evidence="8">
    <location>
        <begin position="508"/>
        <end position="679"/>
    </location>
</feature>
<evidence type="ECO:0000259" key="8">
    <source>
        <dbReference type="PROSITE" id="PS51363"/>
    </source>
</evidence>
<evidence type="ECO:0000256" key="6">
    <source>
        <dbReference type="ARBA" id="ARBA00046432"/>
    </source>
</evidence>
<dbReference type="AlphaFoldDB" id="A0A6L2Q3X8"/>